<proteinExistence type="predicted"/>
<name>A0A1X0KER1_MYCSC</name>
<evidence type="ECO:0000313" key="3">
    <source>
        <dbReference type="Proteomes" id="UP000192601"/>
    </source>
</evidence>
<dbReference type="Proteomes" id="UP000192601">
    <property type="component" value="Unassembled WGS sequence"/>
</dbReference>
<comment type="caution">
    <text evidence="2">The sequence shown here is derived from an EMBL/GenBank/DDBJ whole genome shotgun (WGS) entry which is preliminary data.</text>
</comment>
<dbReference type="AlphaFoldDB" id="A0A1X0KER1"/>
<gene>
    <name evidence="2" type="ORF">BST44_13575</name>
</gene>
<dbReference type="Pfam" id="PF12307">
    <property type="entry name" value="DUF3631"/>
    <property type="match status" value="1"/>
</dbReference>
<reference evidence="2 3" key="1">
    <citation type="submission" date="2017-02" db="EMBL/GenBank/DDBJ databases">
        <title>The new phylogeny of genus Mycobacterium.</title>
        <authorList>
            <person name="Tortoli E."/>
            <person name="Trovato A."/>
            <person name="Cirillo D.M."/>
        </authorList>
    </citation>
    <scope>NUCLEOTIDE SEQUENCE [LARGE SCALE GENOMIC DNA]</scope>
    <source>
        <strain evidence="2 3">DSM 43992</strain>
    </source>
</reference>
<evidence type="ECO:0000259" key="1">
    <source>
        <dbReference type="Pfam" id="PF12307"/>
    </source>
</evidence>
<feature type="domain" description="DUF3631" evidence="1">
    <location>
        <begin position="190"/>
        <end position="390"/>
    </location>
</feature>
<keyword evidence="3" id="KW-1185">Reference proteome</keyword>
<protein>
    <submittedName>
        <fullName evidence="2">DNA primase</fullName>
    </submittedName>
</protein>
<dbReference type="EMBL" id="MVIJ01000017">
    <property type="protein sequence ID" value="ORB73717.1"/>
    <property type="molecule type" value="Genomic_DNA"/>
</dbReference>
<dbReference type="RefSeq" id="WP_083177631.1">
    <property type="nucleotide sequence ID" value="NZ_MVIJ01000017.1"/>
</dbReference>
<dbReference type="OrthoDB" id="3261135at2"/>
<evidence type="ECO:0000313" key="2">
    <source>
        <dbReference type="EMBL" id="ORB73717.1"/>
    </source>
</evidence>
<accession>A0A1X0KER1</accession>
<dbReference type="STRING" id="1783.BST44_13575"/>
<dbReference type="InterPro" id="IPR022081">
    <property type="entry name" value="DUF3631"/>
</dbReference>
<sequence length="424" mass="47108">MNLPDANANVAHDTEKQIDGAELLDEIDEFLSRYVIYPSEHMRHAHTLWIAHTHFMELWDSTPRIYFKSPEPSSGKTRALEVSEHLVLRGFIALNMSAAALIRKLGDKPENRPTLLVDEVDTIFGPKAGDHEDIRGVINAGHRRSGTSSRCVVQGSNVEVVDFPAYGAVGLAGLDDLPDTIMSRAVVVSMKRRASGETVKPWRIREDEPKAALLGARLAQWALQVKQKLWDGNQYVVAWPDMPEGIADRAADCWEALLACASFAGGHWPLTCDNAALAALADLRDMGEPTSTGVQLLADLHRIFLSKRGESLMKENTKPALKTPQLLKMLESLDESPWKSYRRDGTPLGSRDLSQLLKPYGIKSTNIWWSTDANSRGYYLAAFEDAWSRYVKEPEAETQAQAPAANNGHHIDDESILKSTKVEF</sequence>
<organism evidence="2 3">
    <name type="scientific">Mycobacterium scrofulaceum</name>
    <dbReference type="NCBI Taxonomy" id="1783"/>
    <lineage>
        <taxon>Bacteria</taxon>
        <taxon>Bacillati</taxon>
        <taxon>Actinomycetota</taxon>
        <taxon>Actinomycetes</taxon>
        <taxon>Mycobacteriales</taxon>
        <taxon>Mycobacteriaceae</taxon>
        <taxon>Mycobacterium</taxon>
    </lineage>
</organism>